<dbReference type="EMBL" id="OC873257">
    <property type="protein sequence ID" value="CAD7636307.1"/>
    <property type="molecule type" value="Genomic_DNA"/>
</dbReference>
<evidence type="ECO:0000256" key="4">
    <source>
        <dbReference type="ARBA" id="ARBA00022605"/>
    </source>
</evidence>
<dbReference type="Gene3D" id="3.30.470.10">
    <property type="match status" value="1"/>
</dbReference>
<evidence type="ECO:0000256" key="10">
    <source>
        <dbReference type="RuleBase" id="RU004516"/>
    </source>
</evidence>
<evidence type="ECO:0000256" key="6">
    <source>
        <dbReference type="ARBA" id="ARBA00022898"/>
    </source>
</evidence>
<keyword evidence="7 11" id="KW-0100">Branched-chain amino acid biosynthesis</keyword>
<evidence type="ECO:0000256" key="7">
    <source>
        <dbReference type="ARBA" id="ARBA00023304"/>
    </source>
</evidence>
<evidence type="ECO:0000256" key="1">
    <source>
        <dbReference type="ARBA" id="ARBA00001933"/>
    </source>
</evidence>
<dbReference type="PROSITE" id="PS00770">
    <property type="entry name" value="AA_TRANSFER_CLASS_4"/>
    <property type="match status" value="1"/>
</dbReference>
<feature type="non-terminal residue" evidence="12">
    <location>
        <position position="306"/>
    </location>
</feature>
<comment type="catalytic activity">
    <reaction evidence="11">
        <text>L-valine + 2-oxoglutarate = 3-methyl-2-oxobutanoate + L-glutamate</text>
        <dbReference type="Rhea" id="RHEA:24813"/>
        <dbReference type="ChEBI" id="CHEBI:11851"/>
        <dbReference type="ChEBI" id="CHEBI:16810"/>
        <dbReference type="ChEBI" id="CHEBI:29985"/>
        <dbReference type="ChEBI" id="CHEBI:57762"/>
        <dbReference type="EC" id="2.6.1.42"/>
    </reaction>
</comment>
<comment type="catalytic activity">
    <reaction evidence="11">
        <text>L-isoleucine + 2-oxoglutarate = (S)-3-methyl-2-oxopentanoate + L-glutamate</text>
        <dbReference type="Rhea" id="RHEA:24801"/>
        <dbReference type="ChEBI" id="CHEBI:16810"/>
        <dbReference type="ChEBI" id="CHEBI:29985"/>
        <dbReference type="ChEBI" id="CHEBI:35146"/>
        <dbReference type="ChEBI" id="CHEBI:58045"/>
        <dbReference type="EC" id="2.6.1.42"/>
    </reaction>
</comment>
<evidence type="ECO:0000256" key="2">
    <source>
        <dbReference type="ARBA" id="ARBA00009320"/>
    </source>
</evidence>
<dbReference type="InterPro" id="IPR001544">
    <property type="entry name" value="Aminotrans_IV"/>
</dbReference>
<dbReference type="SUPFAM" id="SSF56752">
    <property type="entry name" value="D-aminoacid aminotransferase-like PLP-dependent enzymes"/>
    <property type="match status" value="1"/>
</dbReference>
<evidence type="ECO:0000256" key="8">
    <source>
        <dbReference type="PIRSR" id="PIRSR006468-1"/>
    </source>
</evidence>
<organism evidence="12">
    <name type="scientific">Medioppia subpectinata</name>
    <dbReference type="NCBI Taxonomy" id="1979941"/>
    <lineage>
        <taxon>Eukaryota</taxon>
        <taxon>Metazoa</taxon>
        <taxon>Ecdysozoa</taxon>
        <taxon>Arthropoda</taxon>
        <taxon>Chelicerata</taxon>
        <taxon>Arachnida</taxon>
        <taxon>Acari</taxon>
        <taxon>Acariformes</taxon>
        <taxon>Sarcoptiformes</taxon>
        <taxon>Oribatida</taxon>
        <taxon>Brachypylina</taxon>
        <taxon>Oppioidea</taxon>
        <taxon>Oppiidae</taxon>
        <taxon>Medioppia</taxon>
    </lineage>
</organism>
<dbReference type="InterPro" id="IPR043132">
    <property type="entry name" value="BCAT-like_C"/>
</dbReference>
<dbReference type="InterPro" id="IPR033939">
    <property type="entry name" value="BCAT_family"/>
</dbReference>
<evidence type="ECO:0000256" key="3">
    <source>
        <dbReference type="ARBA" id="ARBA00022576"/>
    </source>
</evidence>
<dbReference type="PIRSF" id="PIRSF006468">
    <property type="entry name" value="BCAT1"/>
    <property type="match status" value="1"/>
</dbReference>
<gene>
    <name evidence="12" type="ORF">OSB1V03_LOCUS16592</name>
</gene>
<dbReference type="GO" id="GO:0009098">
    <property type="term" value="P:L-leucine biosynthetic process"/>
    <property type="evidence" value="ECO:0007669"/>
    <property type="project" value="TreeGrafter"/>
</dbReference>
<sequence>MQTVLSGFAKKVLLTAEQQFQSFRTLSSLKANQYFKSSDLEIHECKTNERKVKPEWNDLPFGKSFNDHMLEVNWNIDKGWSKPLIGPIHNLSLHPSAKVLHYAQELFEGMKAFRGVDGKIRIFRPDMNMKRMKTSAERMSLPDFDGNELIECLKKLIKIDVDWVPPYETGASLYIRPTFIGTEAALGVHSSQDALLYIICGPVGSYFKGKTAKPIALLADPKFVRAWPGGVGDKKVGANYSSTLALQNVAEDKGCQQVLWLFGDDHQLTEVGAMNLFVFLINEKGEKELVTPPIKSGLILPGVTRI</sequence>
<keyword evidence="6 10" id="KW-0663">Pyridoxal phosphate</keyword>
<dbReference type="PANTHER" id="PTHR11825">
    <property type="entry name" value="SUBGROUP IIII AMINOTRANSFERASE"/>
    <property type="match status" value="1"/>
</dbReference>
<keyword evidence="4 11" id="KW-0028">Amino-acid biosynthesis</keyword>
<dbReference type="GO" id="GO:0009099">
    <property type="term" value="P:L-valine biosynthetic process"/>
    <property type="evidence" value="ECO:0007669"/>
    <property type="project" value="TreeGrafter"/>
</dbReference>
<evidence type="ECO:0000256" key="11">
    <source>
        <dbReference type="RuleBase" id="RU004517"/>
    </source>
</evidence>
<dbReference type="GO" id="GO:0005739">
    <property type="term" value="C:mitochondrion"/>
    <property type="evidence" value="ECO:0007669"/>
    <property type="project" value="TreeGrafter"/>
</dbReference>
<evidence type="ECO:0000313" key="12">
    <source>
        <dbReference type="EMBL" id="CAD7636307.1"/>
    </source>
</evidence>
<dbReference type="OrthoDB" id="1732691at2759"/>
<reference evidence="12" key="1">
    <citation type="submission" date="2020-11" db="EMBL/GenBank/DDBJ databases">
        <authorList>
            <person name="Tran Van P."/>
        </authorList>
    </citation>
    <scope>NUCLEOTIDE SEQUENCE</scope>
</reference>
<comment type="similarity">
    <text evidence="2 9">Belongs to the class-IV pyridoxal-phosphate-dependent aminotransferase family.</text>
</comment>
<name>A0A7R9L729_9ACAR</name>
<evidence type="ECO:0000256" key="5">
    <source>
        <dbReference type="ARBA" id="ARBA00022679"/>
    </source>
</evidence>
<evidence type="ECO:0000313" key="13">
    <source>
        <dbReference type="Proteomes" id="UP000759131"/>
    </source>
</evidence>
<keyword evidence="5 11" id="KW-0808">Transferase</keyword>
<proteinExistence type="inferred from homology"/>
<dbReference type="Gene3D" id="3.20.10.10">
    <property type="entry name" value="D-amino Acid Aminotransferase, subunit A, domain 2"/>
    <property type="match status" value="1"/>
</dbReference>
<feature type="modified residue" description="N6-(pyridoxal phosphate)lysine" evidence="8">
    <location>
        <position position="235"/>
    </location>
</feature>
<accession>A0A7R9L729</accession>
<comment type="cofactor">
    <cofactor evidence="1 10">
        <name>pyridoxal 5'-phosphate</name>
        <dbReference type="ChEBI" id="CHEBI:597326"/>
    </cofactor>
</comment>
<dbReference type="FunFam" id="3.30.470.10:FF:000002">
    <property type="entry name" value="Branched-chain-amino-acid aminotransferase"/>
    <property type="match status" value="1"/>
</dbReference>
<dbReference type="GO" id="GO:0004084">
    <property type="term" value="F:branched-chain-amino-acid transaminase activity"/>
    <property type="evidence" value="ECO:0007669"/>
    <property type="project" value="UniProtKB-EC"/>
</dbReference>
<dbReference type="InterPro" id="IPR036038">
    <property type="entry name" value="Aminotransferase-like"/>
</dbReference>
<protein>
    <recommendedName>
        <fullName evidence="11">Branched-chain-amino-acid aminotransferase</fullName>
        <ecNumber evidence="11">2.6.1.42</ecNumber>
    </recommendedName>
</protein>
<dbReference type="Pfam" id="PF01063">
    <property type="entry name" value="Aminotran_4"/>
    <property type="match status" value="1"/>
</dbReference>
<evidence type="ECO:0000256" key="9">
    <source>
        <dbReference type="RuleBase" id="RU004106"/>
    </source>
</evidence>
<dbReference type="InterPro" id="IPR018300">
    <property type="entry name" value="Aminotrans_IV_CS"/>
</dbReference>
<dbReference type="CDD" id="cd01557">
    <property type="entry name" value="BCAT_beta_family"/>
    <property type="match status" value="1"/>
</dbReference>
<dbReference type="AlphaFoldDB" id="A0A7R9L729"/>
<dbReference type="EMBL" id="CAJPIZ010018682">
    <property type="protein sequence ID" value="CAG2116633.1"/>
    <property type="molecule type" value="Genomic_DNA"/>
</dbReference>
<dbReference type="InterPro" id="IPR043131">
    <property type="entry name" value="BCAT-like_N"/>
</dbReference>
<dbReference type="PANTHER" id="PTHR11825:SF44">
    <property type="entry name" value="BRANCHED-CHAIN-AMINO-ACID AMINOTRANSFERASE"/>
    <property type="match status" value="1"/>
</dbReference>
<dbReference type="Proteomes" id="UP000759131">
    <property type="component" value="Unassembled WGS sequence"/>
</dbReference>
<keyword evidence="3 11" id="KW-0032">Aminotransferase</keyword>
<comment type="catalytic activity">
    <reaction evidence="11">
        <text>L-leucine + 2-oxoglutarate = 4-methyl-2-oxopentanoate + L-glutamate</text>
        <dbReference type="Rhea" id="RHEA:18321"/>
        <dbReference type="ChEBI" id="CHEBI:16810"/>
        <dbReference type="ChEBI" id="CHEBI:17865"/>
        <dbReference type="ChEBI" id="CHEBI:29985"/>
        <dbReference type="ChEBI" id="CHEBI:57427"/>
        <dbReference type="EC" id="2.6.1.42"/>
    </reaction>
</comment>
<dbReference type="InterPro" id="IPR005786">
    <property type="entry name" value="B_amino_transII"/>
</dbReference>
<dbReference type="EC" id="2.6.1.42" evidence="11"/>
<keyword evidence="13" id="KW-1185">Reference proteome</keyword>